<feature type="compositionally biased region" description="Polar residues" evidence="1">
    <location>
        <begin position="1"/>
        <end position="12"/>
    </location>
</feature>
<feature type="region of interest" description="Disordered" evidence="1">
    <location>
        <begin position="1"/>
        <end position="20"/>
    </location>
</feature>
<accession>A0A1W6MJL3</accession>
<organism evidence="2 3">
    <name type="scientific">Nonlabens spongiae</name>
    <dbReference type="NCBI Taxonomy" id="331648"/>
    <lineage>
        <taxon>Bacteria</taxon>
        <taxon>Pseudomonadati</taxon>
        <taxon>Bacteroidota</taxon>
        <taxon>Flavobacteriia</taxon>
        <taxon>Flavobacteriales</taxon>
        <taxon>Flavobacteriaceae</taxon>
        <taxon>Nonlabens</taxon>
    </lineage>
</organism>
<dbReference type="STRING" id="331648.BST97_07210"/>
<dbReference type="EMBL" id="CP019344">
    <property type="protein sequence ID" value="ARN77804.1"/>
    <property type="molecule type" value="Genomic_DNA"/>
</dbReference>
<protein>
    <submittedName>
        <fullName evidence="2">Uncharacterized protein</fullName>
    </submittedName>
</protein>
<reference evidence="2 3" key="1">
    <citation type="submission" date="2016-11" db="EMBL/GenBank/DDBJ databases">
        <title>Trade-off between light-utilization and light-protection in marine flavobacteria.</title>
        <authorList>
            <person name="Kumagai Y."/>
        </authorList>
    </citation>
    <scope>NUCLEOTIDE SEQUENCE [LARGE SCALE GENOMIC DNA]</scope>
    <source>
        <strain evidence="2 3">JCM 13191</strain>
    </source>
</reference>
<proteinExistence type="predicted"/>
<evidence type="ECO:0000256" key="1">
    <source>
        <dbReference type="SAM" id="MobiDB-lite"/>
    </source>
</evidence>
<name>A0A1W6MJL3_9FLAO</name>
<evidence type="ECO:0000313" key="3">
    <source>
        <dbReference type="Proteomes" id="UP000193431"/>
    </source>
</evidence>
<dbReference type="AlphaFoldDB" id="A0A1W6MJL3"/>
<keyword evidence="3" id="KW-1185">Reference proteome</keyword>
<sequence length="146" mass="16665">MFTQVGSRSATPRQRGALQSAGGHFISENIRVTRIDIPPTARVNELGEIVNLPNDLPFKGKVKIRYRDGWLPKQDNSSLFPQNWTQERILGEVAMAYERNVLDKSGLLPPKPNQLFDKYEVDSSFESWSMILEVKDDIIFNAYPKL</sequence>
<dbReference type="Proteomes" id="UP000193431">
    <property type="component" value="Chromosome"/>
</dbReference>
<evidence type="ECO:0000313" key="2">
    <source>
        <dbReference type="EMBL" id="ARN77804.1"/>
    </source>
</evidence>
<gene>
    <name evidence="2" type="ORF">BST97_07210</name>
</gene>